<keyword evidence="3 8" id="KW-0540">Nuclease</keyword>
<keyword evidence="11" id="KW-1185">Reference proteome</keyword>
<keyword evidence="4 8" id="KW-0479">Metal-binding</keyword>
<evidence type="ECO:0000256" key="3">
    <source>
        <dbReference type="ARBA" id="ARBA00022722"/>
    </source>
</evidence>
<proteinExistence type="inferred from homology"/>
<dbReference type="RefSeq" id="WP_049856589.1">
    <property type="nucleotide sequence ID" value="NZ_JNGI01000031.1"/>
</dbReference>
<evidence type="ECO:0000256" key="2">
    <source>
        <dbReference type="ARBA" id="ARBA00022649"/>
    </source>
</evidence>
<evidence type="ECO:0000256" key="7">
    <source>
        <dbReference type="ARBA" id="ARBA00038093"/>
    </source>
</evidence>
<dbReference type="HAMAP" id="MF_00265">
    <property type="entry name" value="VapC_Nob1"/>
    <property type="match status" value="1"/>
</dbReference>
<dbReference type="InterPro" id="IPR002716">
    <property type="entry name" value="PIN_dom"/>
</dbReference>
<feature type="domain" description="PIN" evidence="9">
    <location>
        <begin position="7"/>
        <end position="113"/>
    </location>
</feature>
<feature type="binding site" evidence="8">
    <location>
        <position position="90"/>
    </location>
    <ligand>
        <name>Mg(2+)</name>
        <dbReference type="ChEBI" id="CHEBI:18420"/>
    </ligand>
</feature>
<evidence type="ECO:0000259" key="9">
    <source>
        <dbReference type="Pfam" id="PF01850"/>
    </source>
</evidence>
<dbReference type="STRING" id="379893.GCA_001297775_01528"/>
<dbReference type="OrthoDB" id="532510at2"/>
<dbReference type="InterPro" id="IPR022907">
    <property type="entry name" value="VapC_family"/>
</dbReference>
<accession>A0A0L0GZS4</accession>
<evidence type="ECO:0000256" key="4">
    <source>
        <dbReference type="ARBA" id="ARBA00022723"/>
    </source>
</evidence>
<dbReference type="PANTHER" id="PTHR33653:SF1">
    <property type="entry name" value="RIBONUCLEASE VAPC2"/>
    <property type="match status" value="1"/>
</dbReference>
<dbReference type="GO" id="GO:0000287">
    <property type="term" value="F:magnesium ion binding"/>
    <property type="evidence" value="ECO:0007669"/>
    <property type="project" value="UniProtKB-UniRule"/>
</dbReference>
<gene>
    <name evidence="8" type="primary">vapC</name>
    <name evidence="10" type="ORF">GM31_15805</name>
</gene>
<evidence type="ECO:0000256" key="5">
    <source>
        <dbReference type="ARBA" id="ARBA00022801"/>
    </source>
</evidence>
<dbReference type="PATRIC" id="fig|379893.4.peg.3213"/>
<keyword evidence="2 8" id="KW-1277">Toxin-antitoxin system</keyword>
<evidence type="ECO:0000256" key="1">
    <source>
        <dbReference type="ARBA" id="ARBA00001946"/>
    </source>
</evidence>
<dbReference type="InterPro" id="IPR050556">
    <property type="entry name" value="Type_II_TA_system_RNase"/>
</dbReference>
<dbReference type="PANTHER" id="PTHR33653">
    <property type="entry name" value="RIBONUCLEASE VAPC2"/>
    <property type="match status" value="1"/>
</dbReference>
<dbReference type="EMBL" id="JNGI01000031">
    <property type="protein sequence ID" value="KNC94191.1"/>
    <property type="molecule type" value="Genomic_DNA"/>
</dbReference>
<dbReference type="CDD" id="cd18737">
    <property type="entry name" value="PIN_VapC4-5_FitB-like"/>
    <property type="match status" value="1"/>
</dbReference>
<dbReference type="GO" id="GO:0016787">
    <property type="term" value="F:hydrolase activity"/>
    <property type="evidence" value="ECO:0007669"/>
    <property type="project" value="UniProtKB-KW"/>
</dbReference>
<evidence type="ECO:0000313" key="10">
    <source>
        <dbReference type="EMBL" id="KNC94191.1"/>
    </source>
</evidence>
<dbReference type="Proteomes" id="UP000037393">
    <property type="component" value="Unassembled WGS sequence"/>
</dbReference>
<protein>
    <recommendedName>
        <fullName evidence="8">Ribonuclease VapC</fullName>
        <shortName evidence="8">RNase VapC</shortName>
        <ecNumber evidence="8">3.1.-.-</ecNumber>
    </recommendedName>
    <alternativeName>
        <fullName evidence="8">Toxin VapC</fullName>
    </alternativeName>
</protein>
<dbReference type="InterPro" id="IPR029060">
    <property type="entry name" value="PIN-like_dom_sf"/>
</dbReference>
<dbReference type="GO" id="GO:0090729">
    <property type="term" value="F:toxin activity"/>
    <property type="evidence" value="ECO:0007669"/>
    <property type="project" value="UniProtKB-KW"/>
</dbReference>
<comment type="similarity">
    <text evidence="7 8">Belongs to the PINc/VapC protein family.</text>
</comment>
<comment type="caution">
    <text evidence="10">The sequence shown here is derived from an EMBL/GenBank/DDBJ whole genome shotgun (WGS) entry which is preliminary data.</text>
</comment>
<organism evidence="10 11">
    <name type="scientific">Trabulsiella odontotermitis</name>
    <dbReference type="NCBI Taxonomy" id="379893"/>
    <lineage>
        <taxon>Bacteria</taxon>
        <taxon>Pseudomonadati</taxon>
        <taxon>Pseudomonadota</taxon>
        <taxon>Gammaproteobacteria</taxon>
        <taxon>Enterobacterales</taxon>
        <taxon>Enterobacteriaceae</taxon>
        <taxon>Trabulsiella</taxon>
    </lineage>
</organism>
<dbReference type="EC" id="3.1.-.-" evidence="8"/>
<dbReference type="Pfam" id="PF01850">
    <property type="entry name" value="PIN"/>
    <property type="match status" value="1"/>
</dbReference>
<evidence type="ECO:0000313" key="11">
    <source>
        <dbReference type="Proteomes" id="UP000037393"/>
    </source>
</evidence>
<comment type="function">
    <text evidence="8">Toxic component of a toxin-antitoxin (TA) system. An RNase.</text>
</comment>
<keyword evidence="8" id="KW-0800">Toxin</keyword>
<keyword evidence="6 8" id="KW-0460">Magnesium</keyword>
<reference evidence="10 11" key="1">
    <citation type="journal article" date="2015" name="Appl. Environ. Microbiol.">
        <title>The Enterobacterium Trabulsiella odontotermitis Presents Novel Adaptations Related to Its Association with Fungus-Growing Termites.</title>
        <authorList>
            <person name="Sapountzis P."/>
            <person name="Gruntjes T."/>
            <person name="Otani S."/>
            <person name="Estevez J."/>
            <person name="da Costa R.R."/>
            <person name="Plunkett G.3rd."/>
            <person name="Perna N.T."/>
            <person name="Poulsen M."/>
        </authorList>
    </citation>
    <scope>NUCLEOTIDE SEQUENCE [LARGE SCALE GENOMIC DNA]</scope>
    <source>
        <strain evidence="10 11">12</strain>
    </source>
</reference>
<evidence type="ECO:0000256" key="8">
    <source>
        <dbReference type="HAMAP-Rule" id="MF_00265"/>
    </source>
</evidence>
<dbReference type="Gene3D" id="3.40.50.1010">
    <property type="entry name" value="5'-nuclease"/>
    <property type="match status" value="1"/>
</dbReference>
<keyword evidence="5 8" id="KW-0378">Hydrolase</keyword>
<sequence length="124" mass="13685">MMSGPALFDTNILIDLFSGRQAAIAALEAYPSQRAISLITWIEVMVGVPKYGDEARTKAVLELFEIIDINRDIAAKSIELRRAYGMRLPDALILATAQVYKRSLVTRNTKDFAGIPGVVTPYLL</sequence>
<comment type="cofactor">
    <cofactor evidence="1 8">
        <name>Mg(2+)</name>
        <dbReference type="ChEBI" id="CHEBI:18420"/>
    </cofactor>
</comment>
<dbReference type="AlphaFoldDB" id="A0A0L0GZS4"/>
<dbReference type="GO" id="GO:0004540">
    <property type="term" value="F:RNA nuclease activity"/>
    <property type="evidence" value="ECO:0007669"/>
    <property type="project" value="InterPro"/>
</dbReference>
<name>A0A0L0GZS4_9ENTR</name>
<dbReference type="SUPFAM" id="SSF88723">
    <property type="entry name" value="PIN domain-like"/>
    <property type="match status" value="1"/>
</dbReference>
<evidence type="ECO:0000256" key="6">
    <source>
        <dbReference type="ARBA" id="ARBA00022842"/>
    </source>
</evidence>
<feature type="binding site" evidence="8">
    <location>
        <position position="9"/>
    </location>
    <ligand>
        <name>Mg(2+)</name>
        <dbReference type="ChEBI" id="CHEBI:18420"/>
    </ligand>
</feature>